<keyword evidence="2" id="KW-0732">Signal</keyword>
<dbReference type="OrthoDB" id="10563428at2759"/>
<dbReference type="AlphaFoldDB" id="A0A1B8GRN2"/>
<accession>A0A1B8GRN2</accession>
<gene>
    <name evidence="3" type="ORF">VE01_03560</name>
</gene>
<reference evidence="3 4" key="1">
    <citation type="submission" date="2016-03" db="EMBL/GenBank/DDBJ databases">
        <title>Comparative genomics of Pseudogymnoascus destructans, the fungus causing white-nose syndrome of bats.</title>
        <authorList>
            <person name="Palmer J.M."/>
            <person name="Drees K.P."/>
            <person name="Foster J.T."/>
            <person name="Lindner D.L."/>
        </authorList>
    </citation>
    <scope>NUCLEOTIDE SEQUENCE [LARGE SCALE GENOMIC DNA]</scope>
    <source>
        <strain evidence="3 4">UAMH 10579</strain>
    </source>
</reference>
<dbReference type="RefSeq" id="XP_018132220.1">
    <property type="nucleotide sequence ID" value="XM_018273047.1"/>
</dbReference>
<feature type="chain" id="PRO_5008608905" evidence="2">
    <location>
        <begin position="20"/>
        <end position="107"/>
    </location>
</feature>
<evidence type="ECO:0000313" key="3">
    <source>
        <dbReference type="EMBL" id="OBT98487.1"/>
    </source>
</evidence>
<evidence type="ECO:0000256" key="2">
    <source>
        <dbReference type="SAM" id="SignalP"/>
    </source>
</evidence>
<evidence type="ECO:0000256" key="1">
    <source>
        <dbReference type="SAM" id="MobiDB-lite"/>
    </source>
</evidence>
<name>A0A1B8GRN2_9PEZI</name>
<protein>
    <submittedName>
        <fullName evidence="3">Uncharacterized protein</fullName>
    </submittedName>
</protein>
<dbReference type="Proteomes" id="UP000091956">
    <property type="component" value="Unassembled WGS sequence"/>
</dbReference>
<dbReference type="GeneID" id="28836946"/>
<proteinExistence type="predicted"/>
<organism evidence="3 4">
    <name type="scientific">Pseudogymnoascus verrucosus</name>
    <dbReference type="NCBI Taxonomy" id="342668"/>
    <lineage>
        <taxon>Eukaryota</taxon>
        <taxon>Fungi</taxon>
        <taxon>Dikarya</taxon>
        <taxon>Ascomycota</taxon>
        <taxon>Pezizomycotina</taxon>
        <taxon>Leotiomycetes</taxon>
        <taxon>Thelebolales</taxon>
        <taxon>Thelebolaceae</taxon>
        <taxon>Pseudogymnoascus</taxon>
    </lineage>
</organism>
<reference evidence="4" key="2">
    <citation type="journal article" date="2018" name="Nat. Commun.">
        <title>Extreme sensitivity to ultraviolet light in the fungal pathogen causing white-nose syndrome of bats.</title>
        <authorList>
            <person name="Palmer J.M."/>
            <person name="Drees K.P."/>
            <person name="Foster J.T."/>
            <person name="Lindner D.L."/>
        </authorList>
    </citation>
    <scope>NUCLEOTIDE SEQUENCE [LARGE SCALE GENOMIC DNA]</scope>
    <source>
        <strain evidence="4">UAMH 10579</strain>
    </source>
</reference>
<feature type="signal peptide" evidence="2">
    <location>
        <begin position="1"/>
        <end position="19"/>
    </location>
</feature>
<keyword evidence="4" id="KW-1185">Reference proteome</keyword>
<sequence>MQFQYVLVAILAATTQVLAVPATEAKPATELVAVAEGTRVTAATPKADNEDATRADTPAEGIIAATHSPCVDTTLRPSIASAPTSRAGRVHGKGPIQHRALCYGLEN</sequence>
<feature type="region of interest" description="Disordered" evidence="1">
    <location>
        <begin position="74"/>
        <end position="93"/>
    </location>
</feature>
<dbReference type="EMBL" id="KV460216">
    <property type="protein sequence ID" value="OBT98487.1"/>
    <property type="molecule type" value="Genomic_DNA"/>
</dbReference>
<evidence type="ECO:0000313" key="4">
    <source>
        <dbReference type="Proteomes" id="UP000091956"/>
    </source>
</evidence>